<dbReference type="Proteomes" id="UP000694844">
    <property type="component" value="Chromosome 3"/>
</dbReference>
<organism evidence="2 3">
    <name type="scientific">Crassostrea virginica</name>
    <name type="common">Eastern oyster</name>
    <dbReference type="NCBI Taxonomy" id="6565"/>
    <lineage>
        <taxon>Eukaryota</taxon>
        <taxon>Metazoa</taxon>
        <taxon>Spiralia</taxon>
        <taxon>Lophotrochozoa</taxon>
        <taxon>Mollusca</taxon>
        <taxon>Bivalvia</taxon>
        <taxon>Autobranchia</taxon>
        <taxon>Pteriomorphia</taxon>
        <taxon>Ostreida</taxon>
        <taxon>Ostreoidea</taxon>
        <taxon>Ostreidae</taxon>
        <taxon>Crassostrea</taxon>
    </lineage>
</organism>
<reference evidence="3" key="1">
    <citation type="submission" date="2025-08" db="UniProtKB">
        <authorList>
            <consortium name="RefSeq"/>
        </authorList>
    </citation>
    <scope>IDENTIFICATION</scope>
    <source>
        <tissue evidence="3">Whole sample</tissue>
    </source>
</reference>
<evidence type="ECO:0000256" key="1">
    <source>
        <dbReference type="SAM" id="MobiDB-lite"/>
    </source>
</evidence>
<proteinExistence type="predicted"/>
<evidence type="ECO:0000313" key="3">
    <source>
        <dbReference type="RefSeq" id="XP_022320199.1"/>
    </source>
</evidence>
<accession>A0A8B8CY84</accession>
<dbReference type="KEGG" id="cvn:111122643"/>
<sequence length="116" mass="13355">MKPTSGTWKTKKNTAVRSKAKRHAVVTKKKKARPELKSIPGTEFLSEKQKKHVKIHTKSARINVSGKRKRKVIKRLRHQRKGAVEEEEDVDMEHNSSVKKERKQKSKTDGMDVDEG</sequence>
<feature type="compositionally biased region" description="Basic residues" evidence="1">
    <location>
        <begin position="49"/>
        <end position="59"/>
    </location>
</feature>
<dbReference type="AlphaFoldDB" id="A0A8B8CY84"/>
<dbReference type="OrthoDB" id="10471622at2759"/>
<name>A0A8B8CY84_CRAVI</name>
<evidence type="ECO:0000313" key="2">
    <source>
        <dbReference type="Proteomes" id="UP000694844"/>
    </source>
</evidence>
<dbReference type="GeneID" id="111122643"/>
<feature type="region of interest" description="Disordered" evidence="1">
    <location>
        <begin position="1"/>
        <end position="33"/>
    </location>
</feature>
<dbReference type="RefSeq" id="XP_022320199.1">
    <property type="nucleotide sequence ID" value="XM_022464491.1"/>
</dbReference>
<feature type="compositionally biased region" description="Basic residues" evidence="1">
    <location>
        <begin position="9"/>
        <end position="32"/>
    </location>
</feature>
<feature type="compositionally biased region" description="Basic residues" evidence="1">
    <location>
        <begin position="66"/>
        <end position="81"/>
    </location>
</feature>
<keyword evidence="2" id="KW-1185">Reference proteome</keyword>
<feature type="region of interest" description="Disordered" evidence="1">
    <location>
        <begin position="47"/>
        <end position="116"/>
    </location>
</feature>
<protein>
    <submittedName>
        <fullName evidence="3">Uncharacterized protein LOC111122643</fullName>
    </submittedName>
</protein>
<gene>
    <name evidence="3" type="primary">LOC111122643</name>
</gene>